<dbReference type="Proteomes" id="UP001178277">
    <property type="component" value="Unassembled WGS sequence"/>
</dbReference>
<evidence type="ECO:0000313" key="2">
    <source>
        <dbReference type="Proteomes" id="UP001178277"/>
    </source>
</evidence>
<name>A0AA90P7B1_9BACI</name>
<dbReference type="AlphaFoldDB" id="A0AA90P7B1"/>
<dbReference type="InterPro" id="IPR029044">
    <property type="entry name" value="Nucleotide-diphossugar_trans"/>
</dbReference>
<reference evidence="1" key="1">
    <citation type="submission" date="2023-07" db="EMBL/GenBank/DDBJ databases">
        <title>Murine gut Bacillus species.</title>
        <authorList>
            <person name="Gutman E."/>
            <person name="Hashuel R."/>
            <person name="Litvak Y."/>
        </authorList>
    </citation>
    <scope>NUCLEOTIDE SEQUENCE</scope>
    <source>
        <strain evidence="1">RU283</strain>
    </source>
</reference>
<proteinExistence type="predicted"/>
<sequence>MENVYCSILSKGRVYQFLALVFSLQKMSKEDFDLFALCIQDETYNLLEKLNIKNLHVVHEKELGEEVLALKTERKIHEYCWTLKPIFLEHLMMKHHSASRLTYLDCDLYFWNDPSIIFKNQPDCSVLLSPEEKYNPSWSPNFKHYMQKITGVYNSGYISFKKDEFGLSCLQWWKKKCIERCEIVPSEGFFGDQKYLDQMPKLFSNVCDITTPGVNIGIWNDLKFQFHEDDGAVYVNKDRLIFYHFCGLRIVNKNKIELIFNQKYVPFIFEYYQQKLQEAIDLAEKIDPPFNGYASEEDLKRYW</sequence>
<dbReference type="RefSeq" id="WP_305160358.1">
    <property type="nucleotide sequence ID" value="NZ_JAUUTP010000010.1"/>
</dbReference>
<dbReference type="SUPFAM" id="SSF53448">
    <property type="entry name" value="Nucleotide-diphospho-sugar transferases"/>
    <property type="match status" value="1"/>
</dbReference>
<accession>A0AA90P7B1</accession>
<evidence type="ECO:0000313" key="1">
    <source>
        <dbReference type="EMBL" id="MDP1419067.1"/>
    </source>
</evidence>
<protein>
    <submittedName>
        <fullName evidence="1">Glycosyltransferase</fullName>
    </submittedName>
</protein>
<comment type="caution">
    <text evidence="1">The sequence shown here is derived from an EMBL/GenBank/DDBJ whole genome shotgun (WGS) entry which is preliminary data.</text>
</comment>
<dbReference type="EMBL" id="JAUUTP010000010">
    <property type="protein sequence ID" value="MDP1419067.1"/>
    <property type="molecule type" value="Genomic_DNA"/>
</dbReference>
<organism evidence="1 2">
    <name type="scientific">Peribacillus simplex</name>
    <dbReference type="NCBI Taxonomy" id="1478"/>
    <lineage>
        <taxon>Bacteria</taxon>
        <taxon>Bacillati</taxon>
        <taxon>Bacillota</taxon>
        <taxon>Bacilli</taxon>
        <taxon>Bacillales</taxon>
        <taxon>Bacillaceae</taxon>
        <taxon>Peribacillus</taxon>
    </lineage>
</organism>
<dbReference type="Gene3D" id="3.90.550.10">
    <property type="entry name" value="Spore Coat Polysaccharide Biosynthesis Protein SpsA, Chain A"/>
    <property type="match status" value="1"/>
</dbReference>
<gene>
    <name evidence="1" type="ORF">Q8G35_11645</name>
</gene>